<evidence type="ECO:0000259" key="3">
    <source>
        <dbReference type="Pfam" id="PF02347"/>
    </source>
</evidence>
<name>X0X2M3_9ZZZZ</name>
<accession>X0X2M3</accession>
<dbReference type="Gene3D" id="3.40.640.10">
    <property type="entry name" value="Type I PLP-dependent aspartate aminotransferase-like (Major domain)"/>
    <property type="match status" value="1"/>
</dbReference>
<dbReference type="InterPro" id="IPR015424">
    <property type="entry name" value="PyrdxlP-dep_Trfase"/>
</dbReference>
<dbReference type="GO" id="GO:0004375">
    <property type="term" value="F:glycine dehydrogenase (decarboxylating) activity"/>
    <property type="evidence" value="ECO:0007669"/>
    <property type="project" value="InterPro"/>
</dbReference>
<dbReference type="EMBL" id="BARS01038144">
    <property type="protein sequence ID" value="GAG19251.1"/>
    <property type="molecule type" value="Genomic_DNA"/>
</dbReference>
<dbReference type="FunFam" id="3.40.640.10:FF:000224">
    <property type="entry name" value="Probable glycine dehydrogenase (decarboxylating) subunit 2"/>
    <property type="match status" value="1"/>
</dbReference>
<feature type="domain" description="Glycine cleavage system P-protein N-terminal" evidence="3">
    <location>
        <begin position="6"/>
        <end position="254"/>
    </location>
</feature>
<keyword evidence="1" id="KW-0663">Pyridoxal phosphate</keyword>
<sequence length="256" mass="27734">ELPEVSEGELVRYFTALSKMNYGVDTGFYPLGSCTMKYNPKWHEDIPKFPGFASTHPLQPEETVQGALQLMFEMQEYLAEITGMDAVSVIPMAGAHGELASQLMIKAYHRERGDKERRKILLTDSSHGTNPATSSMCGFEIGVVSTNSEGNVDMKSLNTLMDNRVAALTLTLPTTLGLFDPHIAEISELVHERGGLLLGDGANLNSLVGYVKFGDLGFDCVMVNLHKTFSTPHGGGGPGAGPLCTKQKLVEFLPTP</sequence>
<dbReference type="InterPro" id="IPR020581">
    <property type="entry name" value="GDC_P"/>
</dbReference>
<organism evidence="4">
    <name type="scientific">marine sediment metagenome</name>
    <dbReference type="NCBI Taxonomy" id="412755"/>
    <lineage>
        <taxon>unclassified sequences</taxon>
        <taxon>metagenomes</taxon>
        <taxon>ecological metagenomes</taxon>
    </lineage>
</organism>
<feature type="non-terminal residue" evidence="4">
    <location>
        <position position="256"/>
    </location>
</feature>
<keyword evidence="2" id="KW-0560">Oxidoreductase</keyword>
<comment type="caution">
    <text evidence="4">The sequence shown here is derived from an EMBL/GenBank/DDBJ whole genome shotgun (WGS) entry which is preliminary data.</text>
</comment>
<dbReference type="GO" id="GO:0005960">
    <property type="term" value="C:glycine cleavage complex"/>
    <property type="evidence" value="ECO:0007669"/>
    <property type="project" value="TreeGrafter"/>
</dbReference>
<dbReference type="GO" id="GO:0019464">
    <property type="term" value="P:glycine decarboxylation via glycine cleavage system"/>
    <property type="evidence" value="ECO:0007669"/>
    <property type="project" value="TreeGrafter"/>
</dbReference>
<dbReference type="PANTHER" id="PTHR11773:SF1">
    <property type="entry name" value="GLYCINE DEHYDROGENASE (DECARBOXYLATING), MITOCHONDRIAL"/>
    <property type="match status" value="1"/>
</dbReference>
<dbReference type="AlphaFoldDB" id="X0X2M3"/>
<protein>
    <recommendedName>
        <fullName evidence="3">Glycine cleavage system P-protein N-terminal domain-containing protein</fullName>
    </recommendedName>
</protein>
<evidence type="ECO:0000256" key="1">
    <source>
        <dbReference type="ARBA" id="ARBA00022898"/>
    </source>
</evidence>
<dbReference type="PANTHER" id="PTHR11773">
    <property type="entry name" value="GLYCINE DEHYDROGENASE, DECARBOXYLATING"/>
    <property type="match status" value="1"/>
</dbReference>
<reference evidence="4" key="1">
    <citation type="journal article" date="2014" name="Front. Microbiol.">
        <title>High frequency of phylogenetically diverse reductive dehalogenase-homologous genes in deep subseafloor sedimentary metagenomes.</title>
        <authorList>
            <person name="Kawai M."/>
            <person name="Futagami T."/>
            <person name="Toyoda A."/>
            <person name="Takaki Y."/>
            <person name="Nishi S."/>
            <person name="Hori S."/>
            <person name="Arai W."/>
            <person name="Tsubouchi T."/>
            <person name="Morono Y."/>
            <person name="Uchiyama I."/>
            <person name="Ito T."/>
            <person name="Fujiyama A."/>
            <person name="Inagaki F."/>
            <person name="Takami H."/>
        </authorList>
    </citation>
    <scope>NUCLEOTIDE SEQUENCE</scope>
    <source>
        <strain evidence="4">Expedition CK06-06</strain>
    </source>
</reference>
<evidence type="ECO:0000256" key="2">
    <source>
        <dbReference type="ARBA" id="ARBA00023002"/>
    </source>
</evidence>
<dbReference type="Pfam" id="PF02347">
    <property type="entry name" value="GDC-P"/>
    <property type="match status" value="1"/>
</dbReference>
<evidence type="ECO:0000313" key="4">
    <source>
        <dbReference type="EMBL" id="GAG19251.1"/>
    </source>
</evidence>
<dbReference type="InterPro" id="IPR049315">
    <property type="entry name" value="GDC-P_N"/>
</dbReference>
<dbReference type="InterPro" id="IPR015421">
    <property type="entry name" value="PyrdxlP-dep_Trfase_major"/>
</dbReference>
<feature type="non-terminal residue" evidence="4">
    <location>
        <position position="1"/>
    </location>
</feature>
<dbReference type="GO" id="GO:0005829">
    <property type="term" value="C:cytosol"/>
    <property type="evidence" value="ECO:0007669"/>
    <property type="project" value="TreeGrafter"/>
</dbReference>
<proteinExistence type="predicted"/>
<dbReference type="SUPFAM" id="SSF53383">
    <property type="entry name" value="PLP-dependent transferases"/>
    <property type="match status" value="1"/>
</dbReference>
<dbReference type="GO" id="GO:0016594">
    <property type="term" value="F:glycine binding"/>
    <property type="evidence" value="ECO:0007669"/>
    <property type="project" value="TreeGrafter"/>
</dbReference>
<dbReference type="Gene3D" id="6.20.440.10">
    <property type="match status" value="1"/>
</dbReference>
<dbReference type="GO" id="GO:0030170">
    <property type="term" value="F:pyridoxal phosphate binding"/>
    <property type="evidence" value="ECO:0007669"/>
    <property type="project" value="TreeGrafter"/>
</dbReference>
<gene>
    <name evidence="4" type="ORF">S01H1_58391</name>
</gene>